<evidence type="ECO:0000256" key="1">
    <source>
        <dbReference type="SAM" id="MobiDB-lite"/>
    </source>
</evidence>
<name>A0A9P9BWT3_9PEZI</name>
<keyword evidence="3" id="KW-1185">Reference proteome</keyword>
<dbReference type="EMBL" id="JAGTJQ010000001">
    <property type="protein sequence ID" value="KAH7041097.1"/>
    <property type="molecule type" value="Genomic_DNA"/>
</dbReference>
<dbReference type="Proteomes" id="UP000756346">
    <property type="component" value="Unassembled WGS sequence"/>
</dbReference>
<dbReference type="RefSeq" id="XP_046019152.1">
    <property type="nucleotide sequence ID" value="XM_046152462.1"/>
</dbReference>
<evidence type="ECO:0000313" key="2">
    <source>
        <dbReference type="EMBL" id="KAH7041097.1"/>
    </source>
</evidence>
<organism evidence="2 3">
    <name type="scientific">Microdochium trichocladiopsis</name>
    <dbReference type="NCBI Taxonomy" id="1682393"/>
    <lineage>
        <taxon>Eukaryota</taxon>
        <taxon>Fungi</taxon>
        <taxon>Dikarya</taxon>
        <taxon>Ascomycota</taxon>
        <taxon>Pezizomycotina</taxon>
        <taxon>Sordariomycetes</taxon>
        <taxon>Xylariomycetidae</taxon>
        <taxon>Xylariales</taxon>
        <taxon>Microdochiaceae</taxon>
        <taxon>Microdochium</taxon>
    </lineage>
</organism>
<protein>
    <submittedName>
        <fullName evidence="2">Uncharacterized protein</fullName>
    </submittedName>
</protein>
<dbReference type="AlphaFoldDB" id="A0A9P9BWT3"/>
<sequence length="141" mass="14606">MALCCTLCTPYASCAGRAPTSTGSHRRPRGPVAAMPLPFASPAVAPEPTRPRRPWVCPAPAPDLGSAPAPAGVVQVHCGRGFSARRPGSLYLMRLCAAGGLPSLVGTGDLHVRSSWASAVTPSYRYLGQAAQDNHIAGPHR</sequence>
<proteinExistence type="predicted"/>
<comment type="caution">
    <text evidence="2">The sequence shown here is derived from an EMBL/GenBank/DDBJ whole genome shotgun (WGS) entry which is preliminary data.</text>
</comment>
<accession>A0A9P9BWT3</accession>
<gene>
    <name evidence="2" type="ORF">B0I36DRAFT_312115</name>
</gene>
<evidence type="ECO:0000313" key="3">
    <source>
        <dbReference type="Proteomes" id="UP000756346"/>
    </source>
</evidence>
<feature type="region of interest" description="Disordered" evidence="1">
    <location>
        <begin position="17"/>
        <end position="54"/>
    </location>
</feature>
<dbReference type="GeneID" id="70182008"/>
<reference evidence="2" key="1">
    <citation type="journal article" date="2021" name="Nat. Commun.">
        <title>Genetic determinants of endophytism in the Arabidopsis root mycobiome.</title>
        <authorList>
            <person name="Mesny F."/>
            <person name="Miyauchi S."/>
            <person name="Thiergart T."/>
            <person name="Pickel B."/>
            <person name="Atanasova L."/>
            <person name="Karlsson M."/>
            <person name="Huettel B."/>
            <person name="Barry K.W."/>
            <person name="Haridas S."/>
            <person name="Chen C."/>
            <person name="Bauer D."/>
            <person name="Andreopoulos W."/>
            <person name="Pangilinan J."/>
            <person name="LaButti K."/>
            <person name="Riley R."/>
            <person name="Lipzen A."/>
            <person name="Clum A."/>
            <person name="Drula E."/>
            <person name="Henrissat B."/>
            <person name="Kohler A."/>
            <person name="Grigoriev I.V."/>
            <person name="Martin F.M."/>
            <person name="Hacquard S."/>
        </authorList>
    </citation>
    <scope>NUCLEOTIDE SEQUENCE</scope>
    <source>
        <strain evidence="2">MPI-CAGE-CH-0230</strain>
    </source>
</reference>